<dbReference type="OrthoDB" id="269643at2759"/>
<evidence type="ECO:0000313" key="3">
    <source>
        <dbReference type="Proteomes" id="UP000192257"/>
    </source>
</evidence>
<keyword evidence="1" id="KW-0472">Membrane</keyword>
<dbReference type="GeneID" id="39988787"/>
<gene>
    <name evidence="2" type="ORF">TM35_000341090</name>
</gene>
<dbReference type="EMBL" id="NBCO01000034">
    <property type="protein sequence ID" value="ORC85497.1"/>
    <property type="molecule type" value="Genomic_DNA"/>
</dbReference>
<comment type="caution">
    <text evidence="2">The sequence shown here is derived from an EMBL/GenBank/DDBJ whole genome shotgun (WGS) entry which is preliminary data.</text>
</comment>
<protein>
    <submittedName>
        <fullName evidence="2">Uncharacterized protein</fullName>
    </submittedName>
</protein>
<evidence type="ECO:0000256" key="1">
    <source>
        <dbReference type="SAM" id="Phobius"/>
    </source>
</evidence>
<name>A0A1X0NLH2_9TRYP</name>
<feature type="transmembrane region" description="Helical" evidence="1">
    <location>
        <begin position="35"/>
        <end position="53"/>
    </location>
</feature>
<reference evidence="2 3" key="1">
    <citation type="submission" date="2017-03" db="EMBL/GenBank/DDBJ databases">
        <title>An alternative strategy for trypanosome survival in the mammalian bloodstream revealed through genome and transcriptome analysis of the ubiquitous bovine parasite Trypanosoma (Megatrypanum) theileri.</title>
        <authorList>
            <person name="Kelly S."/>
            <person name="Ivens A."/>
            <person name="Mott A."/>
            <person name="O'Neill E."/>
            <person name="Emms D."/>
            <person name="Macleod O."/>
            <person name="Voorheis P."/>
            <person name="Matthews J."/>
            <person name="Matthews K."/>
            <person name="Carrington M."/>
        </authorList>
    </citation>
    <scope>NUCLEOTIDE SEQUENCE [LARGE SCALE GENOMIC DNA]</scope>
    <source>
        <strain evidence="2">Edinburgh</strain>
    </source>
</reference>
<organism evidence="2 3">
    <name type="scientific">Trypanosoma theileri</name>
    <dbReference type="NCBI Taxonomy" id="67003"/>
    <lineage>
        <taxon>Eukaryota</taxon>
        <taxon>Discoba</taxon>
        <taxon>Euglenozoa</taxon>
        <taxon>Kinetoplastea</taxon>
        <taxon>Metakinetoplastina</taxon>
        <taxon>Trypanosomatida</taxon>
        <taxon>Trypanosomatidae</taxon>
        <taxon>Trypanosoma</taxon>
    </lineage>
</organism>
<keyword evidence="3" id="KW-1185">Reference proteome</keyword>
<keyword evidence="1" id="KW-1133">Transmembrane helix</keyword>
<dbReference type="VEuPathDB" id="TriTrypDB:TM35_000341090"/>
<sequence length="264" mass="30884">MQKKILDADGGTGIGYEPVVIPKEKYAKITHGRNVFFATCIGGAAVVWGLSMIPQGFMYRSLRHMYQTYCRGRVLDLTPKIADTRDVAFYEMSKAVRVEFIVEHKVVDDGRYKISDLLSETDQEQRRKDMTLDFMVKNDHNWVGSTITFDTIERSKVEMHDFQKYDTIVIRNELLNQNEEKARHMLNNAAMYVKNDGHVLLMDFGKPSWPMLTSFIRWFNSVTASSMHLTHDYNRWIKEDARYFVVEERRCLMGLHYAFALRLK</sequence>
<keyword evidence="1" id="KW-0812">Transmembrane</keyword>
<accession>A0A1X0NLH2</accession>
<evidence type="ECO:0000313" key="2">
    <source>
        <dbReference type="EMBL" id="ORC85497.1"/>
    </source>
</evidence>
<dbReference type="AlphaFoldDB" id="A0A1X0NLH2"/>
<dbReference type="RefSeq" id="XP_028879563.1">
    <property type="nucleotide sequence ID" value="XM_029029007.1"/>
</dbReference>
<proteinExistence type="predicted"/>
<dbReference type="Proteomes" id="UP000192257">
    <property type="component" value="Unassembled WGS sequence"/>
</dbReference>